<accession>A0A7J5YMC7</accession>
<gene>
    <name evidence="2" type="ORF">F7725_012302</name>
</gene>
<reference evidence="2 3" key="1">
    <citation type="submission" date="2020-03" db="EMBL/GenBank/DDBJ databases">
        <title>Dissostichus mawsoni Genome sequencing and assembly.</title>
        <authorList>
            <person name="Park H."/>
        </authorList>
    </citation>
    <scope>NUCLEOTIDE SEQUENCE [LARGE SCALE GENOMIC DNA]</scope>
    <source>
        <strain evidence="2">DM0001</strain>
        <tissue evidence="2">Muscle</tissue>
    </source>
</reference>
<keyword evidence="1" id="KW-0472">Membrane</keyword>
<evidence type="ECO:0000256" key="1">
    <source>
        <dbReference type="SAM" id="Phobius"/>
    </source>
</evidence>
<keyword evidence="3" id="KW-1185">Reference proteome</keyword>
<dbReference type="AlphaFoldDB" id="A0A7J5YMC7"/>
<evidence type="ECO:0000313" key="2">
    <source>
        <dbReference type="EMBL" id="KAF3850530.1"/>
    </source>
</evidence>
<dbReference type="Proteomes" id="UP000518266">
    <property type="component" value="Unassembled WGS sequence"/>
</dbReference>
<comment type="caution">
    <text evidence="2">The sequence shown here is derived from an EMBL/GenBank/DDBJ whole genome shotgun (WGS) entry which is preliminary data.</text>
</comment>
<protein>
    <recommendedName>
        <fullName evidence="4">Transmembrane protein</fullName>
    </recommendedName>
</protein>
<feature type="transmembrane region" description="Helical" evidence="1">
    <location>
        <begin position="69"/>
        <end position="90"/>
    </location>
</feature>
<proteinExistence type="predicted"/>
<organism evidence="2 3">
    <name type="scientific">Dissostichus mawsoni</name>
    <name type="common">Antarctic cod</name>
    <dbReference type="NCBI Taxonomy" id="36200"/>
    <lineage>
        <taxon>Eukaryota</taxon>
        <taxon>Metazoa</taxon>
        <taxon>Chordata</taxon>
        <taxon>Craniata</taxon>
        <taxon>Vertebrata</taxon>
        <taxon>Euteleostomi</taxon>
        <taxon>Actinopterygii</taxon>
        <taxon>Neopterygii</taxon>
        <taxon>Teleostei</taxon>
        <taxon>Neoteleostei</taxon>
        <taxon>Acanthomorphata</taxon>
        <taxon>Eupercaria</taxon>
        <taxon>Perciformes</taxon>
        <taxon>Notothenioidei</taxon>
        <taxon>Nototheniidae</taxon>
        <taxon>Dissostichus</taxon>
    </lineage>
</organism>
<name>A0A7J5YMC7_DISMA</name>
<keyword evidence="1" id="KW-1133">Transmembrane helix</keyword>
<keyword evidence="1" id="KW-0812">Transmembrane</keyword>
<evidence type="ECO:0008006" key="4">
    <source>
        <dbReference type="Google" id="ProtNLM"/>
    </source>
</evidence>
<evidence type="ECO:0000313" key="3">
    <source>
        <dbReference type="Proteomes" id="UP000518266"/>
    </source>
</evidence>
<feature type="transmembrane region" description="Helical" evidence="1">
    <location>
        <begin position="24"/>
        <end position="43"/>
    </location>
</feature>
<sequence>MFSIMMTFTSSASSWTFCRYELTMSVARVAVFVLTVTGSNATIKRLRKLRNSETGSAAREEPERRLRSVLLSLFSLSLSLFCLFALSLSLSQTTMNCGSPENPRQLACFLKSSKSESFRVASLPADRNTETL</sequence>
<dbReference type="EMBL" id="JAAKFY010000010">
    <property type="protein sequence ID" value="KAF3850530.1"/>
    <property type="molecule type" value="Genomic_DNA"/>
</dbReference>